<dbReference type="AlphaFoldDB" id="A0A934VAL8"/>
<comment type="caution">
    <text evidence="2">The sequence shown here is derived from an EMBL/GenBank/DDBJ whole genome shotgun (WGS) entry which is preliminary data.</text>
</comment>
<dbReference type="EMBL" id="JAENIK010000008">
    <property type="protein sequence ID" value="MBK1815285.1"/>
    <property type="molecule type" value="Genomic_DNA"/>
</dbReference>
<feature type="transmembrane region" description="Helical" evidence="1">
    <location>
        <begin position="16"/>
        <end position="35"/>
    </location>
</feature>
<evidence type="ECO:0000313" key="3">
    <source>
        <dbReference type="Proteomes" id="UP000600139"/>
    </source>
</evidence>
<keyword evidence="1" id="KW-0472">Membrane</keyword>
<feature type="transmembrane region" description="Helical" evidence="1">
    <location>
        <begin position="98"/>
        <end position="121"/>
    </location>
</feature>
<dbReference type="Proteomes" id="UP000600139">
    <property type="component" value="Unassembled WGS sequence"/>
</dbReference>
<proteinExistence type="predicted"/>
<feature type="transmembrane region" description="Helical" evidence="1">
    <location>
        <begin position="47"/>
        <end position="66"/>
    </location>
</feature>
<feature type="transmembrane region" description="Helical" evidence="1">
    <location>
        <begin position="133"/>
        <end position="154"/>
    </location>
</feature>
<dbReference type="RefSeq" id="WP_200350251.1">
    <property type="nucleotide sequence ID" value="NZ_BAABHZ010000012.1"/>
</dbReference>
<gene>
    <name evidence="2" type="ORF">JIN84_06655</name>
</gene>
<feature type="transmembrane region" description="Helical" evidence="1">
    <location>
        <begin position="227"/>
        <end position="249"/>
    </location>
</feature>
<evidence type="ECO:0000313" key="2">
    <source>
        <dbReference type="EMBL" id="MBK1815285.1"/>
    </source>
</evidence>
<accession>A0A934VAL8</accession>
<keyword evidence="3" id="KW-1185">Reference proteome</keyword>
<name>A0A934VAL8_9BACT</name>
<keyword evidence="1" id="KW-0812">Transmembrane</keyword>
<feature type="transmembrane region" description="Helical" evidence="1">
    <location>
        <begin position="161"/>
        <end position="179"/>
    </location>
</feature>
<protein>
    <submittedName>
        <fullName evidence="2">Uncharacterized protein</fullName>
    </submittedName>
</protein>
<evidence type="ECO:0000256" key="1">
    <source>
        <dbReference type="SAM" id="Phobius"/>
    </source>
</evidence>
<organism evidence="2 3">
    <name type="scientific">Luteolibacter yonseiensis</name>
    <dbReference type="NCBI Taxonomy" id="1144680"/>
    <lineage>
        <taxon>Bacteria</taxon>
        <taxon>Pseudomonadati</taxon>
        <taxon>Verrucomicrobiota</taxon>
        <taxon>Verrucomicrobiia</taxon>
        <taxon>Verrucomicrobiales</taxon>
        <taxon>Verrucomicrobiaceae</taxon>
        <taxon>Luteolibacter</taxon>
    </lineage>
</organism>
<sequence length="255" mass="28101">MRLYRLTLATILQRKAWAVCAFAVLVMPFALPLISSATEKPLLVQPARILAAWGTLWICTLFWGLFTSAQQGETNAKTGIGEYFQTTGLSPTRQLFQIWLAVFTFVAPLTIITAGICQFSAAPADPVEQGMWWTLNLQYTALFLLVTGPLLALSTALASRFGGITGFAVTLGIALYGLYGVGYLDNMLKLEANPVLHGIWMFSPHYRFADLTQRLYFKTGALPVATFWSMTCYFAGVLFVNAGISRLCFRTKVPA</sequence>
<reference evidence="2" key="1">
    <citation type="submission" date="2021-01" db="EMBL/GenBank/DDBJ databases">
        <title>Modified the classification status of verrucomicrobia.</title>
        <authorList>
            <person name="Feng X."/>
        </authorList>
    </citation>
    <scope>NUCLEOTIDE SEQUENCE</scope>
    <source>
        <strain evidence="2">JCM 18052</strain>
    </source>
</reference>
<keyword evidence="1" id="KW-1133">Transmembrane helix</keyword>